<reference evidence="9 10" key="1">
    <citation type="submission" date="2019-03" db="EMBL/GenBank/DDBJ databases">
        <title>Nitrincola sp. nov. isolated from an Indian soda lake.</title>
        <authorList>
            <person name="Joshi A."/>
            <person name="Thite S.V."/>
            <person name="Joseph N."/>
            <person name="Dhotre D."/>
            <person name="Moorthy M."/>
            <person name="Shouche Y.S."/>
        </authorList>
    </citation>
    <scope>NUCLEOTIDE SEQUENCE [LARGE SCALE GENOMIC DNA]</scope>
    <source>
        <strain evidence="9 10">MEB193</strain>
    </source>
</reference>
<feature type="transmembrane region" description="Helical" evidence="8">
    <location>
        <begin position="51"/>
        <end position="72"/>
    </location>
</feature>
<evidence type="ECO:0000256" key="7">
    <source>
        <dbReference type="ARBA" id="ARBA00023136"/>
    </source>
</evidence>
<dbReference type="InterPro" id="IPR052017">
    <property type="entry name" value="TSUP"/>
</dbReference>
<accession>A0A5A9VYV9</accession>
<keyword evidence="4 8" id="KW-1003">Cell membrane</keyword>
<sequence length="264" mass="28065">MAGCGICPFRGALMFNLLPPDLELSISLLLIACAGLTSAITASVGVGGGVLLLAVMALVLPPAAIIPVHGMVQLGSNLNRALMTLRDLDPKLLWVFAPGAFLGAWLGSLFLVQLPMALLQLIIAVFILYLCWGPKLPALALGQRGTFIAALVTSFISLFAGATGPLVAAFVKQRYQGEKFRTVANFAAAMSLQHLPKALVFGAAGFVFIDWLGLMLWMILAGALGTWLGLKVLRRMSHQGFNLAFNLLLSLLALRLIWQGLTGL</sequence>
<comment type="similarity">
    <text evidence="2 8">Belongs to the 4-toluene sulfonate uptake permease (TSUP) (TC 2.A.102) family.</text>
</comment>
<dbReference type="GO" id="GO:0005886">
    <property type="term" value="C:plasma membrane"/>
    <property type="evidence" value="ECO:0007669"/>
    <property type="project" value="UniProtKB-SubCell"/>
</dbReference>
<organism evidence="9 10">
    <name type="scientific">Nitrincola tapanii</name>
    <dbReference type="NCBI Taxonomy" id="1708751"/>
    <lineage>
        <taxon>Bacteria</taxon>
        <taxon>Pseudomonadati</taxon>
        <taxon>Pseudomonadota</taxon>
        <taxon>Gammaproteobacteria</taxon>
        <taxon>Oceanospirillales</taxon>
        <taxon>Oceanospirillaceae</taxon>
        <taxon>Nitrincola</taxon>
    </lineage>
</organism>
<evidence type="ECO:0000256" key="5">
    <source>
        <dbReference type="ARBA" id="ARBA00022692"/>
    </source>
</evidence>
<proteinExistence type="inferred from homology"/>
<dbReference type="AlphaFoldDB" id="A0A5A9VYV9"/>
<name>A0A5A9VYV9_9GAMM</name>
<evidence type="ECO:0000256" key="4">
    <source>
        <dbReference type="ARBA" id="ARBA00022475"/>
    </source>
</evidence>
<dbReference type="PANTHER" id="PTHR30269:SF37">
    <property type="entry name" value="MEMBRANE TRANSPORTER PROTEIN"/>
    <property type="match status" value="1"/>
</dbReference>
<evidence type="ECO:0000313" key="10">
    <source>
        <dbReference type="Proteomes" id="UP000325302"/>
    </source>
</evidence>
<feature type="transmembrane region" description="Helical" evidence="8">
    <location>
        <begin position="117"/>
        <end position="135"/>
    </location>
</feature>
<keyword evidence="5 8" id="KW-0812">Transmembrane</keyword>
<comment type="subcellular location">
    <subcellularLocation>
        <location evidence="1 8">Cell membrane</location>
        <topology evidence="1 8">Multi-pass membrane protein</topology>
    </subcellularLocation>
</comment>
<evidence type="ECO:0000256" key="2">
    <source>
        <dbReference type="ARBA" id="ARBA00009142"/>
    </source>
</evidence>
<dbReference type="Pfam" id="PF01925">
    <property type="entry name" value="TauE"/>
    <property type="match status" value="1"/>
</dbReference>
<comment type="caution">
    <text evidence="9">The sequence shown here is derived from an EMBL/GenBank/DDBJ whole genome shotgun (WGS) entry which is preliminary data.</text>
</comment>
<protein>
    <recommendedName>
        <fullName evidence="8">Probable membrane transporter protein</fullName>
    </recommendedName>
</protein>
<evidence type="ECO:0000256" key="3">
    <source>
        <dbReference type="ARBA" id="ARBA00022448"/>
    </source>
</evidence>
<keyword evidence="6 8" id="KW-1133">Transmembrane helix</keyword>
<keyword evidence="7 8" id="KW-0472">Membrane</keyword>
<keyword evidence="3" id="KW-0813">Transport</keyword>
<evidence type="ECO:0000256" key="1">
    <source>
        <dbReference type="ARBA" id="ARBA00004651"/>
    </source>
</evidence>
<feature type="transmembrane region" description="Helical" evidence="8">
    <location>
        <begin position="147"/>
        <end position="171"/>
    </location>
</feature>
<feature type="transmembrane region" description="Helical" evidence="8">
    <location>
        <begin position="240"/>
        <end position="258"/>
    </location>
</feature>
<feature type="transmembrane region" description="Helical" evidence="8">
    <location>
        <begin position="92"/>
        <end position="112"/>
    </location>
</feature>
<feature type="transmembrane region" description="Helical" evidence="8">
    <location>
        <begin position="24"/>
        <end position="44"/>
    </location>
</feature>
<dbReference type="PANTHER" id="PTHR30269">
    <property type="entry name" value="TRANSMEMBRANE PROTEIN YFCA"/>
    <property type="match status" value="1"/>
</dbReference>
<feature type="transmembrane region" description="Helical" evidence="8">
    <location>
        <begin position="214"/>
        <end position="233"/>
    </location>
</feature>
<dbReference type="Proteomes" id="UP000325302">
    <property type="component" value="Unassembled WGS sequence"/>
</dbReference>
<keyword evidence="10" id="KW-1185">Reference proteome</keyword>
<dbReference type="EMBL" id="SMRS01000009">
    <property type="protein sequence ID" value="KAA0873710.1"/>
    <property type="molecule type" value="Genomic_DNA"/>
</dbReference>
<evidence type="ECO:0000313" key="9">
    <source>
        <dbReference type="EMBL" id="KAA0873710.1"/>
    </source>
</evidence>
<evidence type="ECO:0000256" key="6">
    <source>
        <dbReference type="ARBA" id="ARBA00022989"/>
    </source>
</evidence>
<gene>
    <name evidence="9" type="ORF">E1H14_11700</name>
</gene>
<dbReference type="InterPro" id="IPR002781">
    <property type="entry name" value="TM_pro_TauE-like"/>
</dbReference>
<dbReference type="OrthoDB" id="6197550at2"/>
<evidence type="ECO:0000256" key="8">
    <source>
        <dbReference type="RuleBase" id="RU363041"/>
    </source>
</evidence>